<sequence>MATLFATTLLAAEGEHVARPLPMPPELYGIIGVVLVFLLLIFTWLFRHTSPPKAHGVGVGHGPAHTTEHGSEQSAGAGHGGHH</sequence>
<dbReference type="AlphaFoldDB" id="K6VLH1"/>
<feature type="transmembrane region" description="Helical" evidence="2">
    <location>
        <begin position="30"/>
        <end position="46"/>
    </location>
</feature>
<keyword evidence="2" id="KW-1133">Transmembrane helix</keyword>
<keyword evidence="2" id="KW-0472">Membrane</keyword>
<organism evidence="3 4">
    <name type="scientific">Kineosphaera limosa NBRC 100340</name>
    <dbReference type="NCBI Taxonomy" id="1184609"/>
    <lineage>
        <taxon>Bacteria</taxon>
        <taxon>Bacillati</taxon>
        <taxon>Actinomycetota</taxon>
        <taxon>Actinomycetes</taxon>
        <taxon>Micrococcales</taxon>
        <taxon>Dermatophilaceae</taxon>
        <taxon>Kineosphaera</taxon>
    </lineage>
</organism>
<keyword evidence="2" id="KW-0812">Transmembrane</keyword>
<evidence type="ECO:0000313" key="4">
    <source>
        <dbReference type="Proteomes" id="UP000008366"/>
    </source>
</evidence>
<comment type="caution">
    <text evidence="3">The sequence shown here is derived from an EMBL/GenBank/DDBJ whole genome shotgun (WGS) entry which is preliminary data.</text>
</comment>
<evidence type="ECO:0000256" key="1">
    <source>
        <dbReference type="SAM" id="MobiDB-lite"/>
    </source>
</evidence>
<feature type="region of interest" description="Disordered" evidence="1">
    <location>
        <begin position="53"/>
        <end position="83"/>
    </location>
</feature>
<name>K6VLH1_9MICO</name>
<reference evidence="3 4" key="1">
    <citation type="submission" date="2012-08" db="EMBL/GenBank/DDBJ databases">
        <title>Whole genome shotgun sequence of Kineosphaera limosa NBRC 100340.</title>
        <authorList>
            <person name="Yoshida I."/>
            <person name="Isaki S."/>
            <person name="Hosoyama A."/>
            <person name="Tsuchikane K."/>
            <person name="Katsumata H."/>
            <person name="Ando Y."/>
            <person name="Ohji S."/>
            <person name="Hamada M."/>
            <person name="Tamura T."/>
            <person name="Yamazoe A."/>
            <person name="Yamazaki S."/>
            <person name="Fujita N."/>
        </authorList>
    </citation>
    <scope>NUCLEOTIDE SEQUENCE [LARGE SCALE GENOMIC DNA]</scope>
    <source>
        <strain evidence="3 4">NBRC 100340</strain>
    </source>
</reference>
<dbReference type="STRING" id="1184609.KILIM_055_00360"/>
<protein>
    <submittedName>
        <fullName evidence="3">Uncharacterized protein</fullName>
    </submittedName>
</protein>
<proteinExistence type="predicted"/>
<dbReference type="EMBL" id="BAHD01000055">
    <property type="protein sequence ID" value="GAB97068.1"/>
    <property type="molecule type" value="Genomic_DNA"/>
</dbReference>
<gene>
    <name evidence="3" type="ORF">KILIM_055_00360</name>
</gene>
<evidence type="ECO:0000313" key="3">
    <source>
        <dbReference type="EMBL" id="GAB97068.1"/>
    </source>
</evidence>
<keyword evidence="4" id="KW-1185">Reference proteome</keyword>
<evidence type="ECO:0000256" key="2">
    <source>
        <dbReference type="SAM" id="Phobius"/>
    </source>
</evidence>
<dbReference type="RefSeq" id="WP_006593600.1">
    <property type="nucleotide sequence ID" value="NZ_BAHD01000055.1"/>
</dbReference>
<dbReference type="Proteomes" id="UP000008366">
    <property type="component" value="Unassembled WGS sequence"/>
</dbReference>
<accession>K6VLH1</accession>